<dbReference type="PANTHER" id="PTHR19139">
    <property type="entry name" value="AQUAPORIN TRANSPORTER"/>
    <property type="match status" value="1"/>
</dbReference>
<gene>
    <name evidence="9" type="ORF">BMF94_4504</name>
</gene>
<feature type="region of interest" description="Disordered" evidence="7">
    <location>
        <begin position="382"/>
        <end position="405"/>
    </location>
</feature>
<dbReference type="InterPro" id="IPR034294">
    <property type="entry name" value="Aquaporin_transptr"/>
</dbReference>
<keyword evidence="5 8" id="KW-0472">Membrane</keyword>
<accession>A0A2S5B7E5</accession>
<evidence type="ECO:0008006" key="11">
    <source>
        <dbReference type="Google" id="ProtNLM"/>
    </source>
</evidence>
<keyword evidence="3 6" id="KW-0812">Transmembrane</keyword>
<dbReference type="InterPro" id="IPR023271">
    <property type="entry name" value="Aquaporin-like"/>
</dbReference>
<keyword evidence="4 8" id="KW-1133">Transmembrane helix</keyword>
<dbReference type="STRING" id="741276.A0A2S5B7E5"/>
<feature type="transmembrane region" description="Helical" evidence="8">
    <location>
        <begin position="169"/>
        <end position="192"/>
    </location>
</feature>
<evidence type="ECO:0000256" key="4">
    <source>
        <dbReference type="ARBA" id="ARBA00022989"/>
    </source>
</evidence>
<evidence type="ECO:0000256" key="6">
    <source>
        <dbReference type="RuleBase" id="RU000477"/>
    </source>
</evidence>
<reference evidence="9 10" key="1">
    <citation type="journal article" date="2018" name="Front. Microbiol.">
        <title>Prospects for Fungal Bioremediation of Acidic Radioactive Waste Sites: Characterization and Genome Sequence of Rhodotorula taiwanensis MD1149.</title>
        <authorList>
            <person name="Tkavc R."/>
            <person name="Matrosova V.Y."/>
            <person name="Grichenko O.E."/>
            <person name="Gostincar C."/>
            <person name="Volpe R.P."/>
            <person name="Klimenkova P."/>
            <person name="Gaidamakova E.K."/>
            <person name="Zhou C.E."/>
            <person name="Stewart B.J."/>
            <person name="Lyman M.G."/>
            <person name="Malfatti S.A."/>
            <person name="Rubinfeld B."/>
            <person name="Courtot M."/>
            <person name="Singh J."/>
            <person name="Dalgard C.L."/>
            <person name="Hamilton T."/>
            <person name="Frey K.G."/>
            <person name="Gunde-Cimerman N."/>
            <person name="Dugan L."/>
            <person name="Daly M.J."/>
        </authorList>
    </citation>
    <scope>NUCLEOTIDE SEQUENCE [LARGE SCALE GENOMIC DNA]</scope>
    <source>
        <strain evidence="9 10">MD1149</strain>
    </source>
</reference>
<evidence type="ECO:0000256" key="2">
    <source>
        <dbReference type="ARBA" id="ARBA00006175"/>
    </source>
</evidence>
<name>A0A2S5B7E5_9BASI</name>
<feature type="transmembrane region" description="Helical" evidence="8">
    <location>
        <begin position="21"/>
        <end position="42"/>
    </location>
</feature>
<proteinExistence type="inferred from homology"/>
<dbReference type="GO" id="GO:0005886">
    <property type="term" value="C:plasma membrane"/>
    <property type="evidence" value="ECO:0007669"/>
    <property type="project" value="TreeGrafter"/>
</dbReference>
<evidence type="ECO:0000256" key="8">
    <source>
        <dbReference type="SAM" id="Phobius"/>
    </source>
</evidence>
<organism evidence="9 10">
    <name type="scientific">Rhodotorula taiwanensis</name>
    <dbReference type="NCBI Taxonomy" id="741276"/>
    <lineage>
        <taxon>Eukaryota</taxon>
        <taxon>Fungi</taxon>
        <taxon>Dikarya</taxon>
        <taxon>Basidiomycota</taxon>
        <taxon>Pucciniomycotina</taxon>
        <taxon>Microbotryomycetes</taxon>
        <taxon>Sporidiobolales</taxon>
        <taxon>Sporidiobolaceae</taxon>
        <taxon>Rhodotorula</taxon>
    </lineage>
</organism>
<keyword evidence="6" id="KW-0813">Transport</keyword>
<dbReference type="PANTHER" id="PTHR19139:SF199">
    <property type="entry name" value="MIP17260P"/>
    <property type="match status" value="1"/>
</dbReference>
<evidence type="ECO:0000256" key="1">
    <source>
        <dbReference type="ARBA" id="ARBA00004141"/>
    </source>
</evidence>
<comment type="similarity">
    <text evidence="2 6">Belongs to the MIP/aquaporin (TC 1.A.8) family.</text>
</comment>
<dbReference type="GO" id="GO:0015250">
    <property type="term" value="F:water channel activity"/>
    <property type="evidence" value="ECO:0007669"/>
    <property type="project" value="TreeGrafter"/>
</dbReference>
<evidence type="ECO:0000256" key="5">
    <source>
        <dbReference type="ARBA" id="ARBA00023136"/>
    </source>
</evidence>
<dbReference type="Gene3D" id="1.20.1080.10">
    <property type="entry name" value="Glycerol uptake facilitator protein"/>
    <property type="match status" value="1"/>
</dbReference>
<comment type="subcellular location">
    <subcellularLocation>
        <location evidence="1">Membrane</location>
        <topology evidence="1">Multi-pass membrane protein</topology>
    </subcellularLocation>
</comment>
<feature type="compositionally biased region" description="Basic and acidic residues" evidence="7">
    <location>
        <begin position="394"/>
        <end position="405"/>
    </location>
</feature>
<evidence type="ECO:0000256" key="3">
    <source>
        <dbReference type="ARBA" id="ARBA00022692"/>
    </source>
</evidence>
<keyword evidence="10" id="KW-1185">Reference proteome</keyword>
<comment type="caution">
    <text evidence="9">The sequence shown here is derived from an EMBL/GenBank/DDBJ whole genome shotgun (WGS) entry which is preliminary data.</text>
</comment>
<evidence type="ECO:0000256" key="7">
    <source>
        <dbReference type="SAM" id="MobiDB-lite"/>
    </source>
</evidence>
<feature type="transmembrane region" description="Helical" evidence="8">
    <location>
        <begin position="129"/>
        <end position="149"/>
    </location>
</feature>
<protein>
    <recommendedName>
        <fullName evidence="11">Aquaporin</fullName>
    </recommendedName>
</protein>
<dbReference type="InterPro" id="IPR000425">
    <property type="entry name" value="MIP"/>
</dbReference>
<evidence type="ECO:0000313" key="10">
    <source>
        <dbReference type="Proteomes" id="UP000237144"/>
    </source>
</evidence>
<dbReference type="AlphaFoldDB" id="A0A2S5B7E5"/>
<feature type="transmembrane region" description="Helical" evidence="8">
    <location>
        <begin position="256"/>
        <end position="276"/>
    </location>
</feature>
<dbReference type="Pfam" id="PF00230">
    <property type="entry name" value="MIP"/>
    <property type="match status" value="1"/>
</dbReference>
<dbReference type="SUPFAM" id="SSF81338">
    <property type="entry name" value="Aquaporin-like"/>
    <property type="match status" value="1"/>
</dbReference>
<dbReference type="OrthoDB" id="3222at2759"/>
<evidence type="ECO:0000313" key="9">
    <source>
        <dbReference type="EMBL" id="POY72675.1"/>
    </source>
</evidence>
<dbReference type="EMBL" id="PJQD01000048">
    <property type="protein sequence ID" value="POY72675.1"/>
    <property type="molecule type" value="Genomic_DNA"/>
</dbReference>
<feature type="transmembrane region" description="Helical" evidence="8">
    <location>
        <begin position="199"/>
        <end position="219"/>
    </location>
</feature>
<sequence>MRRNRLNWHVRRRQFGSRQLAAKNHLVAAIGEYVGTCLFLLFSLGACNVANMANTSVTGQLQAGQDGSAASTANTSNRNQRSDALPSDISFGFGISLTVTAWCFFRVSGGLFNPSITLGMLLVGALSPLRAAILAFVQILGGITGAAIIDALTPGTLNVRTELAPGMSVARGLFLEAAMTALLMLAILLLAAEKSKATFMAPLPIGLALFVAELASVYWTGKSLPSTWYLCAGGSLNPARSFGPDVVLHSFASYHWIYWLGPALGSTVAALFYRLIKFLEYETVQNNEEEGAAAVTPAQLDPMIETGEEVVEPQDAVPIEVTGFGGGLLESEDVQPTAAARAGPLAEPTDVSDKIDRLEGMLGAILQHLHIEVPAGASSEELRLSGETVSSTDGIRDGKEKDAHL</sequence>
<dbReference type="Proteomes" id="UP000237144">
    <property type="component" value="Unassembled WGS sequence"/>
</dbReference>
<dbReference type="PRINTS" id="PR00783">
    <property type="entry name" value="MINTRINSICP"/>
</dbReference>